<dbReference type="Gene3D" id="3.40.50.1000">
    <property type="entry name" value="HAD superfamily/HAD-like"/>
    <property type="match status" value="1"/>
</dbReference>
<dbReference type="GO" id="GO:0005391">
    <property type="term" value="F:P-type sodium:potassium-exchanging transporter activity"/>
    <property type="evidence" value="ECO:0007669"/>
    <property type="project" value="TreeGrafter"/>
</dbReference>
<dbReference type="FunFam" id="2.70.150.10:FF:000160">
    <property type="entry name" value="Sarcoplasmic/endoplasmic reticulum calcium ATPase 1"/>
    <property type="match status" value="1"/>
</dbReference>
<dbReference type="GO" id="GO:0006883">
    <property type="term" value="P:intracellular sodium ion homeostasis"/>
    <property type="evidence" value="ECO:0007669"/>
    <property type="project" value="TreeGrafter"/>
</dbReference>
<comment type="caution">
    <text evidence="16">The sequence shown here is derived from an EMBL/GenBank/DDBJ whole genome shotgun (WGS) entry which is preliminary data.</text>
</comment>
<dbReference type="GO" id="GO:0005886">
    <property type="term" value="C:plasma membrane"/>
    <property type="evidence" value="ECO:0007669"/>
    <property type="project" value="UniProtKB-SubCell"/>
</dbReference>
<keyword evidence="3" id="KW-1003">Cell membrane</keyword>
<dbReference type="Pfam" id="PF00122">
    <property type="entry name" value="E1-E2_ATPase"/>
    <property type="match status" value="1"/>
</dbReference>
<sequence>MSAHEPHALPGSEALSLVDSSESGLTSTDASRRLGVHGPNALPEPERAGAVRRFLGHFNDPLIYVLIGAAVVTALMRHWIDTAVIVLVVVINALIGFIQEGQAEKALEGLRNMLTASARVLRDGSPTTVPADELVPGDVVVLGAGDRVPADLRLLRTSDLRVDESPLTGESEPVTKGADPVTADAGIGDRTSMAFSGTLAVAGTGSGVVVGTGRGTEIGRIDQMLGDVQTLETPLTKSMAKFGTQLTVLVVGLAVLLMAVSRLVHGSALIDVGLQAISFAVAAIPEGLPAVMAIALARGVQVMARRNSITRKLGAVETLGSVSVICTDKTGTLTKNEMTVREAFVAAGPVPVSGTGYSPDGDLSGPVSDDPAVRMLAAIADRANESEVREIPATGSADSRWTLVGEPTDGALRVFALKAGHHRGTDDRVSDVPFNSDNKWMAVYDDAPAPADLPPAPCPAPPDGGDAVTGTVLLKGAPDRLLDMCTRELGPAGEVRDLDRGFWDAAIDRLSDQGLRVLAGACRRAGTSESDGDLDENDVALGEFTFVGLYGIIDPPRSEAIEAVARCRAAGIRVKMITGDHAGTASAIAREMGIGDPDPATGAIPAITGPELERMDDAALARAAADHDVFARTSPEHKLRLVGGLQSRGDVVSMTGDGVNDAPALKRADVGVAMGIKGTEATKEAADIVLADDNFSSIAHAVREGRAIYDNLRKTIIYMLPTNGSEALVMFVAVMANLTLPLTPLQILWVNMVCAVTLGVALAFEDPEPDVMDRPPRDPGASLLDAMAGIRIVVVSLLLGGVTMALFYVALDQGAELGTARTLAVNVLVVGQIWYLFNARHLREHSFRADLFTTNPVSWIAVGALIALQLLFTYAPFMQAAFGSAPLDAAHWGLIAAIGAALFLVIEGEKALGRLIRR</sequence>
<keyword evidence="6" id="KW-0547">Nucleotide-binding</keyword>
<evidence type="ECO:0000313" key="17">
    <source>
        <dbReference type="Proteomes" id="UP000589552"/>
    </source>
</evidence>
<reference evidence="16 17" key="1">
    <citation type="submission" date="2020-04" db="EMBL/GenBank/DDBJ databases">
        <authorList>
            <person name="Hitch T.C.A."/>
            <person name="Wylensek D."/>
            <person name="Clavel T."/>
        </authorList>
    </citation>
    <scope>NUCLEOTIDE SEQUENCE [LARGE SCALE GENOMIC DNA]</scope>
    <source>
        <strain evidence="16 17">BL-383-APC-2I</strain>
    </source>
</reference>
<dbReference type="InterPro" id="IPR044492">
    <property type="entry name" value="P_typ_ATPase_HD_dom"/>
</dbReference>
<dbReference type="GO" id="GO:1902600">
    <property type="term" value="P:proton transmembrane transport"/>
    <property type="evidence" value="ECO:0007669"/>
    <property type="project" value="TreeGrafter"/>
</dbReference>
<evidence type="ECO:0000256" key="13">
    <source>
        <dbReference type="SAM" id="MobiDB-lite"/>
    </source>
</evidence>
<feature type="region of interest" description="Disordered" evidence="13">
    <location>
        <begin position="23"/>
        <end position="42"/>
    </location>
</feature>
<dbReference type="Pfam" id="PF00689">
    <property type="entry name" value="Cation_ATPase_C"/>
    <property type="match status" value="1"/>
</dbReference>
<dbReference type="Proteomes" id="UP000589552">
    <property type="component" value="Unassembled WGS sequence"/>
</dbReference>
<feature type="transmembrane region" description="Helical" evidence="14">
    <location>
        <begin position="746"/>
        <end position="765"/>
    </location>
</feature>
<dbReference type="PROSITE" id="PS00154">
    <property type="entry name" value="ATPASE_E1_E2"/>
    <property type="match status" value="1"/>
</dbReference>
<evidence type="ECO:0000256" key="14">
    <source>
        <dbReference type="SAM" id="Phobius"/>
    </source>
</evidence>
<comment type="similarity">
    <text evidence="2">Belongs to the cation transport ATPase (P-type) (TC 3.A.3) family. Type IIA subfamily.</text>
</comment>
<keyword evidence="8" id="KW-0460">Magnesium</keyword>
<dbReference type="Pfam" id="PF00690">
    <property type="entry name" value="Cation_ATPase_N"/>
    <property type="match status" value="1"/>
</dbReference>
<dbReference type="InterPro" id="IPR018303">
    <property type="entry name" value="ATPase_P-typ_P_site"/>
</dbReference>
<evidence type="ECO:0000313" key="16">
    <source>
        <dbReference type="EMBL" id="NMF09447.1"/>
    </source>
</evidence>
<dbReference type="PRINTS" id="PR00119">
    <property type="entry name" value="CATATPASE"/>
</dbReference>
<feature type="transmembrane region" description="Helical" evidence="14">
    <location>
        <begin position="786"/>
        <end position="811"/>
    </location>
</feature>
<feature type="transmembrane region" description="Helical" evidence="14">
    <location>
        <begin position="246"/>
        <end position="264"/>
    </location>
</feature>
<dbReference type="PANTHER" id="PTHR43294:SF21">
    <property type="entry name" value="CATION TRANSPORTING ATPASE"/>
    <property type="match status" value="1"/>
</dbReference>
<dbReference type="InterPro" id="IPR001757">
    <property type="entry name" value="P_typ_ATPase"/>
</dbReference>
<dbReference type="FunFam" id="3.40.50.1000:FF:000028">
    <property type="entry name" value="Calcium-transporting P-type ATPase, putative"/>
    <property type="match status" value="1"/>
</dbReference>
<protein>
    <submittedName>
        <fullName evidence="16">HAD-IC family P-type ATPase</fullName>
    </submittedName>
</protein>
<dbReference type="SUPFAM" id="SSF81653">
    <property type="entry name" value="Calcium ATPase, transduction domain A"/>
    <property type="match status" value="1"/>
</dbReference>
<dbReference type="SFLD" id="SFLDF00027">
    <property type="entry name" value="p-type_atpase"/>
    <property type="match status" value="1"/>
</dbReference>
<evidence type="ECO:0000256" key="6">
    <source>
        <dbReference type="ARBA" id="ARBA00022741"/>
    </source>
</evidence>
<keyword evidence="9" id="KW-1278">Translocase</keyword>
<evidence type="ECO:0000256" key="3">
    <source>
        <dbReference type="ARBA" id="ARBA00022475"/>
    </source>
</evidence>
<organism evidence="16 17">
    <name type="scientific">Corynebacterium xerosis</name>
    <dbReference type="NCBI Taxonomy" id="1725"/>
    <lineage>
        <taxon>Bacteria</taxon>
        <taxon>Bacillati</taxon>
        <taxon>Actinomycetota</taxon>
        <taxon>Actinomycetes</taxon>
        <taxon>Mycobacteriales</taxon>
        <taxon>Corynebacteriaceae</taxon>
        <taxon>Corynebacterium</taxon>
    </lineage>
</organism>
<dbReference type="Gene3D" id="2.70.150.10">
    <property type="entry name" value="Calcium-transporting ATPase, cytoplasmic transduction domain A"/>
    <property type="match status" value="1"/>
</dbReference>
<dbReference type="InterPro" id="IPR008250">
    <property type="entry name" value="ATPase_P-typ_transduc_dom_A_sf"/>
</dbReference>
<evidence type="ECO:0000256" key="7">
    <source>
        <dbReference type="ARBA" id="ARBA00022840"/>
    </source>
</evidence>
<evidence type="ECO:0000256" key="1">
    <source>
        <dbReference type="ARBA" id="ARBA00004651"/>
    </source>
</evidence>
<dbReference type="SFLD" id="SFLDS00003">
    <property type="entry name" value="Haloacid_Dehalogenase"/>
    <property type="match status" value="1"/>
</dbReference>
<dbReference type="GO" id="GO:0036376">
    <property type="term" value="P:sodium ion export across plasma membrane"/>
    <property type="evidence" value="ECO:0007669"/>
    <property type="project" value="TreeGrafter"/>
</dbReference>
<dbReference type="InterPro" id="IPR023214">
    <property type="entry name" value="HAD_sf"/>
</dbReference>
<dbReference type="NCBIfam" id="TIGR01494">
    <property type="entry name" value="ATPase_P-type"/>
    <property type="match status" value="2"/>
</dbReference>
<dbReference type="GO" id="GO:0005524">
    <property type="term" value="F:ATP binding"/>
    <property type="evidence" value="ECO:0007669"/>
    <property type="project" value="UniProtKB-KW"/>
</dbReference>
<evidence type="ECO:0000256" key="4">
    <source>
        <dbReference type="ARBA" id="ARBA00022553"/>
    </source>
</evidence>
<dbReference type="Pfam" id="PF13246">
    <property type="entry name" value="Cation_ATPase"/>
    <property type="match status" value="1"/>
</dbReference>
<feature type="transmembrane region" description="Helical" evidence="14">
    <location>
        <begin position="857"/>
        <end position="877"/>
    </location>
</feature>
<accession>A0A7X9SX54</accession>
<feature type="transmembrane region" description="Helical" evidence="14">
    <location>
        <begin position="889"/>
        <end position="908"/>
    </location>
</feature>
<name>A0A7X9SX54_9CORY</name>
<feature type="domain" description="Cation-transporting P-type ATPase N-terminal" evidence="15">
    <location>
        <begin position="5"/>
        <end position="78"/>
    </location>
</feature>
<evidence type="ECO:0000256" key="10">
    <source>
        <dbReference type="ARBA" id="ARBA00022989"/>
    </source>
</evidence>
<feature type="transmembrane region" description="Helical" evidence="14">
    <location>
        <begin position="276"/>
        <end position="297"/>
    </location>
</feature>
<dbReference type="Gene3D" id="1.20.1110.10">
    <property type="entry name" value="Calcium-transporting ATPase, transmembrane domain"/>
    <property type="match status" value="1"/>
</dbReference>
<dbReference type="PANTHER" id="PTHR43294">
    <property type="entry name" value="SODIUM/POTASSIUM-TRANSPORTING ATPASE SUBUNIT ALPHA"/>
    <property type="match status" value="1"/>
</dbReference>
<evidence type="ECO:0000256" key="8">
    <source>
        <dbReference type="ARBA" id="ARBA00022842"/>
    </source>
</evidence>
<keyword evidence="7" id="KW-0067">ATP-binding</keyword>
<dbReference type="InterPro" id="IPR023298">
    <property type="entry name" value="ATPase_P-typ_TM_dom_sf"/>
</dbReference>
<dbReference type="InterPro" id="IPR004014">
    <property type="entry name" value="ATPase_P-typ_cation-transptr_N"/>
</dbReference>
<dbReference type="Pfam" id="PF08282">
    <property type="entry name" value="Hydrolase_3"/>
    <property type="match status" value="1"/>
</dbReference>
<evidence type="ECO:0000256" key="12">
    <source>
        <dbReference type="ARBA" id="ARBA00049360"/>
    </source>
</evidence>
<dbReference type="AlphaFoldDB" id="A0A7X9SX54"/>
<keyword evidence="4" id="KW-0597">Phosphoprotein</keyword>
<evidence type="ECO:0000256" key="11">
    <source>
        <dbReference type="ARBA" id="ARBA00023136"/>
    </source>
</evidence>
<dbReference type="PRINTS" id="PR00120">
    <property type="entry name" value="HATPASE"/>
</dbReference>
<keyword evidence="10 14" id="KW-1133">Transmembrane helix</keyword>
<dbReference type="SFLD" id="SFLDG00002">
    <property type="entry name" value="C1.7:_P-type_atpase_like"/>
    <property type="match status" value="1"/>
</dbReference>
<comment type="catalytic activity">
    <reaction evidence="12">
        <text>ATP + H2O = ADP + phosphate + H(+)</text>
        <dbReference type="Rhea" id="RHEA:13065"/>
        <dbReference type="ChEBI" id="CHEBI:15377"/>
        <dbReference type="ChEBI" id="CHEBI:15378"/>
        <dbReference type="ChEBI" id="CHEBI:30616"/>
        <dbReference type="ChEBI" id="CHEBI:43474"/>
        <dbReference type="ChEBI" id="CHEBI:456216"/>
    </reaction>
</comment>
<gene>
    <name evidence="16" type="ORF">HF852_07555</name>
</gene>
<evidence type="ECO:0000256" key="5">
    <source>
        <dbReference type="ARBA" id="ARBA00022692"/>
    </source>
</evidence>
<keyword evidence="5 14" id="KW-0812">Transmembrane</keyword>
<evidence type="ECO:0000259" key="15">
    <source>
        <dbReference type="SMART" id="SM00831"/>
    </source>
</evidence>
<dbReference type="SUPFAM" id="SSF81665">
    <property type="entry name" value="Calcium ATPase, transmembrane domain M"/>
    <property type="match status" value="1"/>
</dbReference>
<dbReference type="SUPFAM" id="SSF56784">
    <property type="entry name" value="HAD-like"/>
    <property type="match status" value="1"/>
</dbReference>
<evidence type="ECO:0000256" key="2">
    <source>
        <dbReference type="ARBA" id="ARBA00005675"/>
    </source>
</evidence>
<dbReference type="GO" id="GO:1990573">
    <property type="term" value="P:potassium ion import across plasma membrane"/>
    <property type="evidence" value="ECO:0007669"/>
    <property type="project" value="TreeGrafter"/>
</dbReference>
<dbReference type="SUPFAM" id="SSF81660">
    <property type="entry name" value="Metal cation-transporting ATPase, ATP-binding domain N"/>
    <property type="match status" value="1"/>
</dbReference>
<dbReference type="RefSeq" id="WP_168937857.1">
    <property type="nucleotide sequence ID" value="NZ_JABAGA010000004.1"/>
</dbReference>
<dbReference type="InterPro" id="IPR023299">
    <property type="entry name" value="ATPase_P-typ_cyto_dom_N"/>
</dbReference>
<dbReference type="EMBL" id="JABAGA010000004">
    <property type="protein sequence ID" value="NMF09447.1"/>
    <property type="molecule type" value="Genomic_DNA"/>
</dbReference>
<dbReference type="Gene3D" id="3.40.1110.10">
    <property type="entry name" value="Calcium-transporting ATPase, cytoplasmic domain N"/>
    <property type="match status" value="1"/>
</dbReference>
<dbReference type="InterPro" id="IPR059000">
    <property type="entry name" value="ATPase_P-type_domA"/>
</dbReference>
<dbReference type="InterPro" id="IPR006068">
    <property type="entry name" value="ATPase_P-typ_cation-transptr_C"/>
</dbReference>
<comment type="subcellular location">
    <subcellularLocation>
        <location evidence="1">Cell membrane</location>
        <topology evidence="1">Multi-pass membrane protein</topology>
    </subcellularLocation>
</comment>
<keyword evidence="11 14" id="KW-0472">Membrane</keyword>
<dbReference type="GO" id="GO:0016887">
    <property type="term" value="F:ATP hydrolysis activity"/>
    <property type="evidence" value="ECO:0007669"/>
    <property type="project" value="InterPro"/>
</dbReference>
<feature type="transmembrane region" description="Helical" evidence="14">
    <location>
        <begin position="817"/>
        <end position="837"/>
    </location>
</feature>
<dbReference type="InterPro" id="IPR036412">
    <property type="entry name" value="HAD-like_sf"/>
</dbReference>
<feature type="transmembrane region" description="Helical" evidence="14">
    <location>
        <begin position="62"/>
        <end position="95"/>
    </location>
</feature>
<evidence type="ECO:0000256" key="9">
    <source>
        <dbReference type="ARBA" id="ARBA00022967"/>
    </source>
</evidence>
<dbReference type="GO" id="GO:0030007">
    <property type="term" value="P:intracellular potassium ion homeostasis"/>
    <property type="evidence" value="ECO:0007669"/>
    <property type="project" value="TreeGrafter"/>
</dbReference>
<dbReference type="SMART" id="SM00831">
    <property type="entry name" value="Cation_ATPase_N"/>
    <property type="match status" value="1"/>
</dbReference>
<dbReference type="InterPro" id="IPR050510">
    <property type="entry name" value="Cation_transp_ATPase_P-type"/>
</dbReference>
<proteinExistence type="inferred from homology"/>
<feature type="transmembrane region" description="Helical" evidence="14">
    <location>
        <begin position="716"/>
        <end position="740"/>
    </location>
</feature>